<comment type="caution">
    <text evidence="2">The sequence shown here is derived from an EMBL/GenBank/DDBJ whole genome shotgun (WGS) entry which is preliminary data.</text>
</comment>
<evidence type="ECO:0000313" key="3">
    <source>
        <dbReference type="Proteomes" id="UP000034588"/>
    </source>
</evidence>
<evidence type="ECO:0000313" key="2">
    <source>
        <dbReference type="EMBL" id="KKW13291.1"/>
    </source>
</evidence>
<evidence type="ECO:0000256" key="1">
    <source>
        <dbReference type="SAM" id="MobiDB-lite"/>
    </source>
</evidence>
<dbReference type="Proteomes" id="UP000034588">
    <property type="component" value="Unassembled WGS sequence"/>
</dbReference>
<gene>
    <name evidence="2" type="ORF">UY48_C0003G0113</name>
</gene>
<accession>A0A0G1W3F4</accession>
<protein>
    <submittedName>
        <fullName evidence="2">Uncharacterized protein</fullName>
    </submittedName>
</protein>
<feature type="region of interest" description="Disordered" evidence="1">
    <location>
        <begin position="136"/>
        <end position="159"/>
    </location>
</feature>
<dbReference type="AlphaFoldDB" id="A0A0G1W3F4"/>
<sequence length="159" mass="17609">MGELGVLVGLSEPLKIKDRYGKWHTLTTPTLLDISVLEKRHGTAFIKHLSADVIATMLWLGIRKEGRSKEQIEQEDWAYGYSECSDLFSFNEYLETLNVCAEVLYQSGLWDRPVAEPVDPTVALDAQVKAPESCNLAPGAEPQPLLETTAELVSTSSND</sequence>
<proteinExistence type="predicted"/>
<name>A0A0G1W3F4_9BACT</name>
<organism evidence="2 3">
    <name type="scientific">Candidatus Gottesmanbacteria bacterium GW2011_GWB1_49_7</name>
    <dbReference type="NCBI Taxonomy" id="1618448"/>
    <lineage>
        <taxon>Bacteria</taxon>
        <taxon>Candidatus Gottesmaniibacteriota</taxon>
    </lineage>
</organism>
<dbReference type="EMBL" id="LCQD01000003">
    <property type="protein sequence ID" value="KKW13291.1"/>
    <property type="molecule type" value="Genomic_DNA"/>
</dbReference>
<reference evidence="2 3" key="1">
    <citation type="journal article" date="2015" name="Nature">
        <title>rRNA introns, odd ribosomes, and small enigmatic genomes across a large radiation of phyla.</title>
        <authorList>
            <person name="Brown C.T."/>
            <person name="Hug L.A."/>
            <person name="Thomas B.C."/>
            <person name="Sharon I."/>
            <person name="Castelle C.J."/>
            <person name="Singh A."/>
            <person name="Wilkins M.J."/>
            <person name="Williams K.H."/>
            <person name="Banfield J.F."/>
        </authorList>
    </citation>
    <scope>NUCLEOTIDE SEQUENCE [LARGE SCALE GENOMIC DNA]</scope>
</reference>